<dbReference type="Pfam" id="PF00106">
    <property type="entry name" value="adh_short"/>
    <property type="match status" value="1"/>
</dbReference>
<dbReference type="PRINTS" id="PR00081">
    <property type="entry name" value="GDHRDH"/>
</dbReference>
<keyword evidence="2 3" id="KW-0560">Oxidoreductase</keyword>
<dbReference type="PANTHER" id="PTHR42901:SF1">
    <property type="entry name" value="ALCOHOL DEHYDROGENASE"/>
    <property type="match status" value="1"/>
</dbReference>
<protein>
    <submittedName>
        <fullName evidence="3">Putative oxidoreductase</fullName>
        <ecNumber evidence="3">1.-.-.-</ecNumber>
    </submittedName>
</protein>
<dbReference type="EC" id="1.-.-.-" evidence="3"/>
<dbReference type="InterPro" id="IPR002347">
    <property type="entry name" value="SDR_fam"/>
</dbReference>
<dbReference type="EMBL" id="LBBL01000049">
    <property type="protein sequence ID" value="KKF96307.1"/>
    <property type="molecule type" value="Genomic_DNA"/>
</dbReference>
<dbReference type="GO" id="GO:0016491">
    <property type="term" value="F:oxidoreductase activity"/>
    <property type="evidence" value="ECO:0007669"/>
    <property type="project" value="UniProtKB-KW"/>
</dbReference>
<reference evidence="3 4" key="1">
    <citation type="submission" date="2015-04" db="EMBL/GenBank/DDBJ databases">
        <title>Genome sequence of Ceratocystis platani, a major pathogen of plane trees.</title>
        <authorList>
            <person name="Belbahri L."/>
        </authorList>
    </citation>
    <scope>NUCLEOTIDE SEQUENCE [LARGE SCALE GENOMIC DNA]</scope>
    <source>
        <strain evidence="3 4">CFO</strain>
    </source>
</reference>
<name>A0A0F8D0F9_CERFI</name>
<dbReference type="Proteomes" id="UP000034841">
    <property type="component" value="Unassembled WGS sequence"/>
</dbReference>
<proteinExistence type="inferred from homology"/>
<dbReference type="OrthoDB" id="6251714at2759"/>
<dbReference type="AlphaFoldDB" id="A0A0F8D0F9"/>
<organism evidence="3 4">
    <name type="scientific">Ceratocystis fimbriata f. sp. platani</name>
    <dbReference type="NCBI Taxonomy" id="88771"/>
    <lineage>
        <taxon>Eukaryota</taxon>
        <taxon>Fungi</taxon>
        <taxon>Dikarya</taxon>
        <taxon>Ascomycota</taxon>
        <taxon>Pezizomycotina</taxon>
        <taxon>Sordariomycetes</taxon>
        <taxon>Hypocreomycetidae</taxon>
        <taxon>Microascales</taxon>
        <taxon>Ceratocystidaceae</taxon>
        <taxon>Ceratocystis</taxon>
    </lineage>
</organism>
<sequence>MSLAAAAKRIVGKTILVTGASSGIGKSTALEFARNAPNNLKLILTARRVENLNELATQIKSEVGDGVKVLAVKLDISNPAEVRQFVPNLPEEFKEIDVLVNNAGLVKGVACAPDIAEEDINIMFQTNVTGLINMTQAILPIFKKRPDGGVGDIVNAVNLTLAGAFTVLQKLLFAVSVTVCEFSVVRFYGDKSKADAVYNGVDPLTPGDIAEVIVFAVSRRQNVVLADALIFPSHQGGAGVIYRKPT</sequence>
<evidence type="ECO:0000313" key="4">
    <source>
        <dbReference type="Proteomes" id="UP000034841"/>
    </source>
</evidence>
<evidence type="ECO:0000313" key="3">
    <source>
        <dbReference type="EMBL" id="KKF96307.1"/>
    </source>
</evidence>
<dbReference type="PANTHER" id="PTHR42901">
    <property type="entry name" value="ALCOHOL DEHYDROGENASE"/>
    <property type="match status" value="1"/>
</dbReference>
<evidence type="ECO:0000256" key="1">
    <source>
        <dbReference type="ARBA" id="ARBA00006484"/>
    </source>
</evidence>
<comment type="caution">
    <text evidence="3">The sequence shown here is derived from an EMBL/GenBank/DDBJ whole genome shotgun (WGS) entry which is preliminary data.</text>
</comment>
<dbReference type="Gene3D" id="3.40.50.720">
    <property type="entry name" value="NAD(P)-binding Rossmann-like Domain"/>
    <property type="match status" value="1"/>
</dbReference>
<comment type="similarity">
    <text evidence="1">Belongs to the short-chain dehydrogenases/reductases (SDR) family.</text>
</comment>
<dbReference type="InterPro" id="IPR036291">
    <property type="entry name" value="NAD(P)-bd_dom_sf"/>
</dbReference>
<keyword evidence="4" id="KW-1185">Reference proteome</keyword>
<gene>
    <name evidence="3" type="ORF">CFO_g1334</name>
</gene>
<evidence type="ECO:0000256" key="2">
    <source>
        <dbReference type="ARBA" id="ARBA00023002"/>
    </source>
</evidence>
<accession>A0A0F8D0F9</accession>
<dbReference type="SUPFAM" id="SSF51735">
    <property type="entry name" value="NAD(P)-binding Rossmann-fold domains"/>
    <property type="match status" value="1"/>
</dbReference>